<dbReference type="GO" id="GO:0016020">
    <property type="term" value="C:membrane"/>
    <property type="evidence" value="ECO:0007669"/>
    <property type="project" value="UniProtKB-SubCell"/>
</dbReference>
<keyword evidence="9 17" id="KW-0547">Nucleotide-binding</keyword>
<keyword evidence="8" id="KW-0677">Repeat</keyword>
<keyword evidence="11 17" id="KW-0067">ATP-binding</keyword>
<evidence type="ECO:0000313" key="20">
    <source>
        <dbReference type="Proteomes" id="UP001367508"/>
    </source>
</evidence>
<dbReference type="PROSITE" id="PS00108">
    <property type="entry name" value="PROTEIN_KINASE_ST"/>
    <property type="match status" value="1"/>
</dbReference>
<dbReference type="Proteomes" id="UP001367508">
    <property type="component" value="Unassembled WGS sequence"/>
</dbReference>
<dbReference type="GO" id="GO:0004674">
    <property type="term" value="F:protein serine/threonine kinase activity"/>
    <property type="evidence" value="ECO:0007669"/>
    <property type="project" value="UniProtKB-KW"/>
</dbReference>
<evidence type="ECO:0000256" key="13">
    <source>
        <dbReference type="ARBA" id="ARBA00023136"/>
    </source>
</evidence>
<comment type="caution">
    <text evidence="19">The sequence shown here is derived from an EMBL/GenBank/DDBJ whole genome shotgun (WGS) entry which is preliminary data.</text>
</comment>
<dbReference type="Pfam" id="PF00560">
    <property type="entry name" value="LRR_1"/>
    <property type="match status" value="2"/>
</dbReference>
<dbReference type="SUPFAM" id="SSF56112">
    <property type="entry name" value="Protein kinase-like (PK-like)"/>
    <property type="match status" value="1"/>
</dbReference>
<keyword evidence="4" id="KW-0433">Leucine-rich repeat</keyword>
<evidence type="ECO:0000256" key="6">
    <source>
        <dbReference type="ARBA" id="ARBA00022692"/>
    </source>
</evidence>
<evidence type="ECO:0000256" key="4">
    <source>
        <dbReference type="ARBA" id="ARBA00022614"/>
    </source>
</evidence>
<dbReference type="FunFam" id="1.10.510.10:FF:000453">
    <property type="entry name" value="LRR receptor-like serine/threonine-protein kinase HSL2"/>
    <property type="match status" value="1"/>
</dbReference>
<evidence type="ECO:0000256" key="16">
    <source>
        <dbReference type="ARBA" id="ARBA00048679"/>
    </source>
</evidence>
<dbReference type="Gene3D" id="3.80.10.10">
    <property type="entry name" value="Ribonuclease Inhibitor"/>
    <property type="match status" value="3"/>
</dbReference>
<dbReference type="FunFam" id="3.30.200.20:FF:000039">
    <property type="entry name" value="receptor-like protein kinase FERONIA"/>
    <property type="match status" value="1"/>
</dbReference>
<evidence type="ECO:0000256" key="11">
    <source>
        <dbReference type="ARBA" id="ARBA00022840"/>
    </source>
</evidence>
<gene>
    <name evidence="19" type="ORF">VNO77_06060</name>
</gene>
<dbReference type="InterPro" id="IPR032675">
    <property type="entry name" value="LRR_dom_sf"/>
</dbReference>
<dbReference type="Gene3D" id="1.10.510.10">
    <property type="entry name" value="Transferase(Phosphotransferase) domain 1"/>
    <property type="match status" value="1"/>
</dbReference>
<evidence type="ECO:0000256" key="9">
    <source>
        <dbReference type="ARBA" id="ARBA00022741"/>
    </source>
</evidence>
<keyword evidence="13" id="KW-0472">Membrane</keyword>
<dbReference type="AlphaFoldDB" id="A0AAN9MZF1"/>
<evidence type="ECO:0000256" key="3">
    <source>
        <dbReference type="ARBA" id="ARBA00022527"/>
    </source>
</evidence>
<comment type="subcellular location">
    <subcellularLocation>
        <location evidence="1">Membrane</location>
        <topology evidence="1">Single-pass membrane protein</topology>
    </subcellularLocation>
</comment>
<dbReference type="InterPro" id="IPR017441">
    <property type="entry name" value="Protein_kinase_ATP_BS"/>
</dbReference>
<dbReference type="PROSITE" id="PS50011">
    <property type="entry name" value="PROTEIN_KINASE_DOM"/>
    <property type="match status" value="1"/>
</dbReference>
<name>A0AAN9MZF1_CANGL</name>
<keyword evidence="20" id="KW-1185">Reference proteome</keyword>
<feature type="domain" description="Protein kinase" evidence="18">
    <location>
        <begin position="537"/>
        <end position="810"/>
    </location>
</feature>
<dbReference type="CDD" id="cd14066">
    <property type="entry name" value="STKc_IRAK"/>
    <property type="match status" value="1"/>
</dbReference>
<keyword evidence="14" id="KW-0325">Glycoprotein</keyword>
<sequence length="839" mass="93808">MSVTKTWENKPPNWEGVDPCNGWDGIKCNNLRVISITLPGLDIKGELSADIGSLSELETLDLSHNKGLTGSLPHSIGNLKKLSNLFLVGCGFSGPIPDQIGSLKELVFLSLNSNSFSGRIPATIGNLSNLNWFDISDNQLEGPIPISRGTTPGLDMLLKAKHLLLENNQFGGEIPSTLGFVQTLELVRLDNNMLSGDVPLNINNLTNLYELYLLNNKLDMSNNSFDASDFPAWASTLKSLTTLYVFSLCIYSTKFLCAWMLKDNRINGTLDIGNTFSKQLQLIDLQSNEIDEFKQQDMVFPSVQIILVHNPICEETGVTKSYCSIPVLNRPSSTETPKDCESATCSSGQVFSVHCKCSYPYTGTLRFRTPSFWDWENETALQGDLMHTFQTSDLPVDSVYLSPRNYYPSQYLEFTLQIFPSSQDHFNRTEILSITWVLGNLTSEAFYFFPDEYGHYGESSNSGIIIRTAIGGGCALLGILLLSGGYAFWQKKRAEKAIRQNDPFGFADPSDSNSNIPQLKGIRRFTFDEIQKSTSKFSQDNEIGSGGYGKVYRGVLPNGQLIAIKRAQKECMQGSFQFKAEIELLSRVHHKNLVSILGFCFERGEQILVYDYIPNGSLKDALIGKSAIRLDWTRRLKIAFDIARGLDYLHEHANPPIIHRDIKSSNILLDQRLNAKVADFGLSKPMVDFEKDHITTQVKGTMGYLDPEYYTSQQLTEKSDVYSYGVLMIELITARRPIERGKYIVKVVRTEIDKTKELYGLEKLLDPTMGPGSTLKGFEIFVDLALSCIEDSRSDRPRMNEVVKEIENLLLSCGLNCSAESTSSSHDEISVQFSPSLHH</sequence>
<feature type="binding site" evidence="17">
    <location>
        <position position="565"/>
    </location>
    <ligand>
        <name>ATP</name>
        <dbReference type="ChEBI" id="CHEBI:30616"/>
    </ligand>
</feature>
<dbReference type="Pfam" id="PF07714">
    <property type="entry name" value="PK_Tyr_Ser-Thr"/>
    <property type="match status" value="1"/>
</dbReference>
<dbReference type="EC" id="2.7.11.1" evidence="2"/>
<evidence type="ECO:0000256" key="1">
    <source>
        <dbReference type="ARBA" id="ARBA00004167"/>
    </source>
</evidence>
<dbReference type="InterPro" id="IPR008271">
    <property type="entry name" value="Ser/Thr_kinase_AS"/>
</dbReference>
<evidence type="ECO:0000259" key="18">
    <source>
        <dbReference type="PROSITE" id="PS50011"/>
    </source>
</evidence>
<keyword evidence="5" id="KW-0808">Transferase</keyword>
<keyword evidence="12" id="KW-1133">Transmembrane helix</keyword>
<keyword evidence="3" id="KW-0723">Serine/threonine-protein kinase</keyword>
<keyword evidence="6" id="KW-0812">Transmembrane</keyword>
<evidence type="ECO:0000256" key="15">
    <source>
        <dbReference type="ARBA" id="ARBA00047899"/>
    </source>
</evidence>
<dbReference type="FunFam" id="3.80.10.10:FF:000363">
    <property type="entry name" value="Leucine-rich repeat family protein"/>
    <property type="match status" value="1"/>
</dbReference>
<evidence type="ECO:0000256" key="8">
    <source>
        <dbReference type="ARBA" id="ARBA00022737"/>
    </source>
</evidence>
<dbReference type="EMBL" id="JAYMYQ010000001">
    <property type="protein sequence ID" value="KAK7363900.1"/>
    <property type="molecule type" value="Genomic_DNA"/>
</dbReference>
<dbReference type="PROSITE" id="PS00107">
    <property type="entry name" value="PROTEIN_KINASE_ATP"/>
    <property type="match status" value="1"/>
</dbReference>
<evidence type="ECO:0000256" key="2">
    <source>
        <dbReference type="ARBA" id="ARBA00012513"/>
    </source>
</evidence>
<dbReference type="PANTHER" id="PTHR45974">
    <property type="entry name" value="RECEPTOR-LIKE PROTEIN 55"/>
    <property type="match status" value="1"/>
</dbReference>
<evidence type="ECO:0000313" key="19">
    <source>
        <dbReference type="EMBL" id="KAK7363900.1"/>
    </source>
</evidence>
<proteinExistence type="predicted"/>
<evidence type="ECO:0000256" key="7">
    <source>
        <dbReference type="ARBA" id="ARBA00022729"/>
    </source>
</evidence>
<dbReference type="GO" id="GO:0005524">
    <property type="term" value="F:ATP binding"/>
    <property type="evidence" value="ECO:0007669"/>
    <property type="project" value="UniProtKB-UniRule"/>
</dbReference>
<dbReference type="InterPro" id="IPR000719">
    <property type="entry name" value="Prot_kinase_dom"/>
</dbReference>
<dbReference type="InterPro" id="IPR001245">
    <property type="entry name" value="Ser-Thr/Tyr_kinase_cat_dom"/>
</dbReference>
<dbReference type="Gene3D" id="3.30.200.20">
    <property type="entry name" value="Phosphorylase Kinase, domain 1"/>
    <property type="match status" value="1"/>
</dbReference>
<protein>
    <recommendedName>
        <fullName evidence="2">non-specific serine/threonine protein kinase</fullName>
        <ecNumber evidence="2">2.7.11.1</ecNumber>
    </recommendedName>
</protein>
<comment type="catalytic activity">
    <reaction evidence="15">
        <text>L-threonyl-[protein] + ATP = O-phospho-L-threonyl-[protein] + ADP + H(+)</text>
        <dbReference type="Rhea" id="RHEA:46608"/>
        <dbReference type="Rhea" id="RHEA-COMP:11060"/>
        <dbReference type="Rhea" id="RHEA-COMP:11605"/>
        <dbReference type="ChEBI" id="CHEBI:15378"/>
        <dbReference type="ChEBI" id="CHEBI:30013"/>
        <dbReference type="ChEBI" id="CHEBI:30616"/>
        <dbReference type="ChEBI" id="CHEBI:61977"/>
        <dbReference type="ChEBI" id="CHEBI:456216"/>
        <dbReference type="EC" id="2.7.11.1"/>
    </reaction>
</comment>
<evidence type="ECO:0000256" key="12">
    <source>
        <dbReference type="ARBA" id="ARBA00022989"/>
    </source>
</evidence>
<dbReference type="InterPro" id="IPR011009">
    <property type="entry name" value="Kinase-like_dom_sf"/>
</dbReference>
<organism evidence="19 20">
    <name type="scientific">Canavalia gladiata</name>
    <name type="common">Sword bean</name>
    <name type="synonym">Dolichos gladiatus</name>
    <dbReference type="NCBI Taxonomy" id="3824"/>
    <lineage>
        <taxon>Eukaryota</taxon>
        <taxon>Viridiplantae</taxon>
        <taxon>Streptophyta</taxon>
        <taxon>Embryophyta</taxon>
        <taxon>Tracheophyta</taxon>
        <taxon>Spermatophyta</taxon>
        <taxon>Magnoliopsida</taxon>
        <taxon>eudicotyledons</taxon>
        <taxon>Gunneridae</taxon>
        <taxon>Pentapetalae</taxon>
        <taxon>rosids</taxon>
        <taxon>fabids</taxon>
        <taxon>Fabales</taxon>
        <taxon>Fabaceae</taxon>
        <taxon>Papilionoideae</taxon>
        <taxon>50 kb inversion clade</taxon>
        <taxon>NPAAA clade</taxon>
        <taxon>indigoferoid/millettioid clade</taxon>
        <taxon>Phaseoleae</taxon>
        <taxon>Canavalia</taxon>
    </lineage>
</organism>
<accession>A0AAN9MZF1</accession>
<comment type="catalytic activity">
    <reaction evidence="16">
        <text>L-seryl-[protein] + ATP = O-phospho-L-seryl-[protein] + ADP + H(+)</text>
        <dbReference type="Rhea" id="RHEA:17989"/>
        <dbReference type="Rhea" id="RHEA-COMP:9863"/>
        <dbReference type="Rhea" id="RHEA-COMP:11604"/>
        <dbReference type="ChEBI" id="CHEBI:15378"/>
        <dbReference type="ChEBI" id="CHEBI:29999"/>
        <dbReference type="ChEBI" id="CHEBI:30616"/>
        <dbReference type="ChEBI" id="CHEBI:83421"/>
        <dbReference type="ChEBI" id="CHEBI:456216"/>
        <dbReference type="EC" id="2.7.11.1"/>
    </reaction>
</comment>
<evidence type="ECO:0000256" key="17">
    <source>
        <dbReference type="PROSITE-ProRule" id="PRU10141"/>
    </source>
</evidence>
<evidence type="ECO:0000256" key="10">
    <source>
        <dbReference type="ARBA" id="ARBA00022777"/>
    </source>
</evidence>
<evidence type="ECO:0000256" key="5">
    <source>
        <dbReference type="ARBA" id="ARBA00022679"/>
    </source>
</evidence>
<keyword evidence="7" id="KW-0732">Signal</keyword>
<keyword evidence="10" id="KW-0418">Kinase</keyword>
<evidence type="ECO:0000256" key="14">
    <source>
        <dbReference type="ARBA" id="ARBA00023180"/>
    </source>
</evidence>
<dbReference type="InterPro" id="IPR001611">
    <property type="entry name" value="Leu-rich_rpt"/>
</dbReference>
<reference evidence="19 20" key="1">
    <citation type="submission" date="2024-01" db="EMBL/GenBank/DDBJ databases">
        <title>The genomes of 5 underutilized Papilionoideae crops provide insights into root nodulation and disease resistanc.</title>
        <authorList>
            <person name="Jiang F."/>
        </authorList>
    </citation>
    <scope>NUCLEOTIDE SEQUENCE [LARGE SCALE GENOMIC DNA]</scope>
    <source>
        <strain evidence="19">LVBAO_FW01</strain>
        <tissue evidence="19">Leaves</tissue>
    </source>
</reference>
<dbReference type="SMART" id="SM00220">
    <property type="entry name" value="S_TKc"/>
    <property type="match status" value="1"/>
</dbReference>
<dbReference type="PANTHER" id="PTHR45974:SF266">
    <property type="entry name" value="LEUCINE-RICH REPEAT RECEPTOR PROTEIN KINASE HPCA1"/>
    <property type="match status" value="1"/>
</dbReference>
<dbReference type="SUPFAM" id="SSF52058">
    <property type="entry name" value="L domain-like"/>
    <property type="match status" value="1"/>
</dbReference>